<keyword evidence="2" id="KW-1133">Transmembrane helix</keyword>
<reference evidence="4 5" key="1">
    <citation type="submission" date="2019-05" db="EMBL/GenBank/DDBJ databases">
        <title>Culicoidintestinum kansasii gen. nov., sp. nov. from the gastrointestinal tract of the biting midge, Culicoides sonorensis.</title>
        <authorList>
            <person name="Neupane S."/>
            <person name="Ghosh A."/>
            <person name="Gunther S."/>
            <person name="Martin K."/>
            <person name="Zurek L."/>
        </authorList>
    </citation>
    <scope>NUCLEOTIDE SEQUENCE [LARGE SCALE GENOMIC DNA]</scope>
    <source>
        <strain evidence="4 5">CS-1</strain>
    </source>
</reference>
<feature type="transmembrane region" description="Helical" evidence="2">
    <location>
        <begin position="154"/>
        <end position="174"/>
    </location>
</feature>
<evidence type="ECO:0000313" key="5">
    <source>
        <dbReference type="Proteomes" id="UP000306912"/>
    </source>
</evidence>
<evidence type="ECO:0000256" key="1">
    <source>
        <dbReference type="ARBA" id="ARBA00023125"/>
    </source>
</evidence>
<dbReference type="PROSITE" id="PS50937">
    <property type="entry name" value="HTH_MERR_2"/>
    <property type="match status" value="1"/>
</dbReference>
<dbReference type="SMART" id="SM00422">
    <property type="entry name" value="HTH_MERR"/>
    <property type="match status" value="1"/>
</dbReference>
<proteinExistence type="predicted"/>
<sequence>MQITVKELAKAAKISPRTLHYYDKIGLLQPAAHSSSGYRLYGEAELIKLQQISYLKQLGFSLEQIKYMLTHKQEIPIMLESQLAFLEVELRRIKDVQESVRQAMTDEPILTSENWQQLFAKLPEASEEVNGSMNKDNDLYRVLQTITAMFLKPINVFFMLFSIVGIIYNIQVIAFAQDTLINPIVMLIVFIVALVVTIIAVFRVSIKQLLSDIDHNNTAFQQHVDAILEQRR</sequence>
<dbReference type="CDD" id="cd01106">
    <property type="entry name" value="HTH_TipAL-Mta"/>
    <property type="match status" value="1"/>
</dbReference>
<keyword evidence="2" id="KW-0812">Transmembrane</keyword>
<keyword evidence="5" id="KW-1185">Reference proteome</keyword>
<dbReference type="GO" id="GO:0003677">
    <property type="term" value="F:DNA binding"/>
    <property type="evidence" value="ECO:0007669"/>
    <property type="project" value="UniProtKB-KW"/>
</dbReference>
<dbReference type="PANTHER" id="PTHR30204">
    <property type="entry name" value="REDOX-CYCLING DRUG-SENSING TRANSCRIPTIONAL ACTIVATOR SOXR"/>
    <property type="match status" value="1"/>
</dbReference>
<accession>A0A5R8QFT4</accession>
<gene>
    <name evidence="4" type="ORF">FEZ08_03025</name>
</gene>
<evidence type="ECO:0000259" key="3">
    <source>
        <dbReference type="PROSITE" id="PS50937"/>
    </source>
</evidence>
<evidence type="ECO:0000313" key="4">
    <source>
        <dbReference type="EMBL" id="TLG76606.1"/>
    </source>
</evidence>
<dbReference type="Pfam" id="PF13411">
    <property type="entry name" value="MerR_1"/>
    <property type="match status" value="1"/>
</dbReference>
<dbReference type="PRINTS" id="PR00040">
    <property type="entry name" value="HTHMERR"/>
</dbReference>
<protein>
    <submittedName>
        <fullName evidence="4">MerR family transcriptional regulator</fullName>
    </submittedName>
</protein>
<feature type="domain" description="HTH merR-type" evidence="3">
    <location>
        <begin position="1"/>
        <end position="71"/>
    </location>
</feature>
<comment type="caution">
    <text evidence="4">The sequence shown here is derived from an EMBL/GenBank/DDBJ whole genome shotgun (WGS) entry which is preliminary data.</text>
</comment>
<dbReference type="AlphaFoldDB" id="A0A5R8QFT4"/>
<feature type="transmembrane region" description="Helical" evidence="2">
    <location>
        <begin position="180"/>
        <end position="202"/>
    </location>
</feature>
<organism evidence="4 5">
    <name type="scientific">Culicoidibacter larvae</name>
    <dbReference type="NCBI Taxonomy" id="2579976"/>
    <lineage>
        <taxon>Bacteria</taxon>
        <taxon>Bacillati</taxon>
        <taxon>Bacillota</taxon>
        <taxon>Culicoidibacteria</taxon>
        <taxon>Culicoidibacterales</taxon>
        <taxon>Culicoidibacteraceae</taxon>
        <taxon>Culicoidibacter</taxon>
    </lineage>
</organism>
<dbReference type="InParanoid" id="A0A5R8QFT4"/>
<dbReference type="FunCoup" id="A0A5R8QFT4">
    <property type="interactions" value="1"/>
</dbReference>
<dbReference type="RefSeq" id="WP_138190243.1">
    <property type="nucleotide sequence ID" value="NZ_VBWP01000002.1"/>
</dbReference>
<keyword evidence="2" id="KW-0472">Membrane</keyword>
<dbReference type="GO" id="GO:0003700">
    <property type="term" value="F:DNA-binding transcription factor activity"/>
    <property type="evidence" value="ECO:0007669"/>
    <property type="project" value="InterPro"/>
</dbReference>
<dbReference type="Gene3D" id="1.10.1660.10">
    <property type="match status" value="1"/>
</dbReference>
<dbReference type="InterPro" id="IPR000551">
    <property type="entry name" value="MerR-type_HTH_dom"/>
</dbReference>
<evidence type="ECO:0000256" key="2">
    <source>
        <dbReference type="SAM" id="Phobius"/>
    </source>
</evidence>
<keyword evidence="1" id="KW-0238">DNA-binding</keyword>
<dbReference type="SUPFAM" id="SSF46955">
    <property type="entry name" value="Putative DNA-binding domain"/>
    <property type="match status" value="1"/>
</dbReference>
<dbReference type="InterPro" id="IPR047057">
    <property type="entry name" value="MerR_fam"/>
</dbReference>
<dbReference type="EMBL" id="VBWP01000002">
    <property type="protein sequence ID" value="TLG76606.1"/>
    <property type="molecule type" value="Genomic_DNA"/>
</dbReference>
<name>A0A5R8QFT4_9FIRM</name>
<dbReference type="PANTHER" id="PTHR30204:SF96">
    <property type="entry name" value="CHROMOSOME-ANCHORING PROTEIN RACA"/>
    <property type="match status" value="1"/>
</dbReference>
<dbReference type="InterPro" id="IPR009061">
    <property type="entry name" value="DNA-bd_dom_put_sf"/>
</dbReference>
<dbReference type="OrthoDB" id="1894615at2"/>
<dbReference type="Proteomes" id="UP000306912">
    <property type="component" value="Unassembled WGS sequence"/>
</dbReference>